<keyword evidence="1" id="KW-0472">Membrane</keyword>
<feature type="transmembrane region" description="Helical" evidence="1">
    <location>
        <begin position="99"/>
        <end position="120"/>
    </location>
</feature>
<evidence type="ECO:0000313" key="3">
    <source>
        <dbReference type="Proteomes" id="UP000241818"/>
    </source>
</evidence>
<keyword evidence="1" id="KW-0812">Transmembrane</keyword>
<evidence type="ECO:0000256" key="1">
    <source>
        <dbReference type="SAM" id="Phobius"/>
    </source>
</evidence>
<dbReference type="GeneID" id="36576910"/>
<accession>A0A2T3AZ10</accession>
<dbReference type="AlphaFoldDB" id="A0A2T3AZ10"/>
<protein>
    <submittedName>
        <fullName evidence="2">Uncharacterized protein</fullName>
    </submittedName>
</protein>
<feature type="transmembrane region" description="Helical" evidence="1">
    <location>
        <begin position="67"/>
        <end position="93"/>
    </location>
</feature>
<dbReference type="OrthoDB" id="2386090at2759"/>
<dbReference type="InParanoid" id="A0A2T3AZ10"/>
<name>A0A2T3AZ10_AMORE</name>
<gene>
    <name evidence="2" type="ORF">M430DRAFT_59913</name>
</gene>
<evidence type="ECO:0000313" key="2">
    <source>
        <dbReference type="EMBL" id="PSS15304.1"/>
    </source>
</evidence>
<keyword evidence="3" id="KW-1185">Reference proteome</keyword>
<dbReference type="RefSeq" id="XP_024719903.1">
    <property type="nucleotide sequence ID" value="XM_024868829.1"/>
</dbReference>
<proteinExistence type="predicted"/>
<reference evidence="2 3" key="1">
    <citation type="journal article" date="2018" name="New Phytol.">
        <title>Comparative genomics and transcriptomics depict ericoid mycorrhizal fungi as versatile saprotrophs and plant mutualists.</title>
        <authorList>
            <person name="Martino E."/>
            <person name="Morin E."/>
            <person name="Grelet G.A."/>
            <person name="Kuo A."/>
            <person name="Kohler A."/>
            <person name="Daghino S."/>
            <person name="Barry K.W."/>
            <person name="Cichocki N."/>
            <person name="Clum A."/>
            <person name="Dockter R.B."/>
            <person name="Hainaut M."/>
            <person name="Kuo R.C."/>
            <person name="LaButti K."/>
            <person name="Lindahl B.D."/>
            <person name="Lindquist E.A."/>
            <person name="Lipzen A."/>
            <person name="Khouja H.R."/>
            <person name="Magnuson J."/>
            <person name="Murat C."/>
            <person name="Ohm R.A."/>
            <person name="Singer S.W."/>
            <person name="Spatafora J.W."/>
            <person name="Wang M."/>
            <person name="Veneault-Fourrey C."/>
            <person name="Henrissat B."/>
            <person name="Grigoriev I.V."/>
            <person name="Martin F.M."/>
            <person name="Perotto S."/>
        </authorList>
    </citation>
    <scope>NUCLEOTIDE SEQUENCE [LARGE SCALE GENOMIC DNA]</scope>
    <source>
        <strain evidence="2 3">ATCC 22711</strain>
    </source>
</reference>
<dbReference type="Proteomes" id="UP000241818">
    <property type="component" value="Unassembled WGS sequence"/>
</dbReference>
<sequence length="249" mass="28142">MLLPRISLHRTAPLLRTSCLRQISRSKVPLQSFRGNSTSSAAPKYGTKRPIFPERLLVYHAGTGRSVFLGCLKVTTIFIFTFFTLVVVPTHFFAEHEPLWVAGAVMISGTVPMLFVAYISSPFVANIHLRLPAFARHSRDLLTRYSQTLPKDAQLEITTMNFIGKPRVSLVKVAELRPVKERFGLVNYARDTKEMNSKRPWWMTRAVRQFGVHGGTRIKEGTGIWDNIARTIEKRSNTSRDVNAPKTSS</sequence>
<dbReference type="EMBL" id="KZ679013">
    <property type="protein sequence ID" value="PSS15304.1"/>
    <property type="molecule type" value="Genomic_DNA"/>
</dbReference>
<organism evidence="2 3">
    <name type="scientific">Amorphotheca resinae ATCC 22711</name>
    <dbReference type="NCBI Taxonomy" id="857342"/>
    <lineage>
        <taxon>Eukaryota</taxon>
        <taxon>Fungi</taxon>
        <taxon>Dikarya</taxon>
        <taxon>Ascomycota</taxon>
        <taxon>Pezizomycotina</taxon>
        <taxon>Leotiomycetes</taxon>
        <taxon>Helotiales</taxon>
        <taxon>Amorphothecaceae</taxon>
        <taxon>Amorphotheca</taxon>
    </lineage>
</organism>
<keyword evidence="1" id="KW-1133">Transmembrane helix</keyword>